<sequence>MKKTFTFLSLLCASFLIAAPMSSIAQTTDTKPAPTKKVVKKKTVKKSTGKKAIPALETDDGEDEGTPDIKVDIAIDYKCELGNKLTIYRNAADPKHIALRWGNTLHRLTTVSTTTGASRYENHKYGLVWIGIPTKGMLLDSKKGQQLANECMSSEQSPVPAPAPTGNLAEPARS</sequence>
<name>A0A840RPW9_9BURK</name>
<protein>
    <recommendedName>
        <fullName evidence="5">C-type lysozyme inhibitor domain-containing protein</fullName>
    </recommendedName>
</protein>
<evidence type="ECO:0000256" key="1">
    <source>
        <dbReference type="SAM" id="MobiDB-lite"/>
    </source>
</evidence>
<feature type="compositionally biased region" description="Polar residues" evidence="1">
    <location>
        <begin position="147"/>
        <end position="157"/>
    </location>
</feature>
<dbReference type="Proteomes" id="UP000571084">
    <property type="component" value="Unassembled WGS sequence"/>
</dbReference>
<gene>
    <name evidence="3" type="ORF">HNR39_000828</name>
</gene>
<dbReference type="AlphaFoldDB" id="A0A840RPW9"/>
<organism evidence="3 4">
    <name type="scientific">Glaciimonas immobilis</name>
    <dbReference type="NCBI Taxonomy" id="728004"/>
    <lineage>
        <taxon>Bacteria</taxon>
        <taxon>Pseudomonadati</taxon>
        <taxon>Pseudomonadota</taxon>
        <taxon>Betaproteobacteria</taxon>
        <taxon>Burkholderiales</taxon>
        <taxon>Oxalobacteraceae</taxon>
        <taxon>Glaciimonas</taxon>
    </lineage>
</organism>
<evidence type="ECO:0008006" key="5">
    <source>
        <dbReference type="Google" id="ProtNLM"/>
    </source>
</evidence>
<evidence type="ECO:0000313" key="3">
    <source>
        <dbReference type="EMBL" id="MBB5199018.1"/>
    </source>
</evidence>
<evidence type="ECO:0000256" key="2">
    <source>
        <dbReference type="SAM" id="SignalP"/>
    </source>
</evidence>
<proteinExistence type="predicted"/>
<accession>A0A840RPW9</accession>
<keyword evidence="2" id="KW-0732">Signal</keyword>
<keyword evidence="4" id="KW-1185">Reference proteome</keyword>
<feature type="chain" id="PRO_5032502846" description="C-type lysozyme inhibitor domain-containing protein" evidence="2">
    <location>
        <begin position="26"/>
        <end position="174"/>
    </location>
</feature>
<comment type="caution">
    <text evidence="3">The sequence shown here is derived from an EMBL/GenBank/DDBJ whole genome shotgun (WGS) entry which is preliminary data.</text>
</comment>
<dbReference type="EMBL" id="JACHHQ010000001">
    <property type="protein sequence ID" value="MBB5199018.1"/>
    <property type="molecule type" value="Genomic_DNA"/>
</dbReference>
<feature type="region of interest" description="Disordered" evidence="1">
    <location>
        <begin position="147"/>
        <end position="174"/>
    </location>
</feature>
<evidence type="ECO:0000313" key="4">
    <source>
        <dbReference type="Proteomes" id="UP000571084"/>
    </source>
</evidence>
<feature type="signal peptide" evidence="2">
    <location>
        <begin position="1"/>
        <end position="25"/>
    </location>
</feature>
<reference evidence="3 4" key="1">
    <citation type="submission" date="2020-08" db="EMBL/GenBank/DDBJ databases">
        <title>Genomic Encyclopedia of Type Strains, Phase IV (KMG-IV): sequencing the most valuable type-strain genomes for metagenomic binning, comparative biology and taxonomic classification.</title>
        <authorList>
            <person name="Goeker M."/>
        </authorList>
    </citation>
    <scope>NUCLEOTIDE SEQUENCE [LARGE SCALE GENOMIC DNA]</scope>
    <source>
        <strain evidence="3 4">DSM 23240</strain>
    </source>
</reference>
<dbReference type="RefSeq" id="WP_168053362.1">
    <property type="nucleotide sequence ID" value="NZ_JACHHQ010000001.1"/>
</dbReference>